<comment type="similarity">
    <text evidence="1 7">Belongs to the AB hydrolase superfamily. Lipase family.</text>
</comment>
<evidence type="ECO:0000256" key="5">
    <source>
        <dbReference type="ARBA" id="ARBA00023098"/>
    </source>
</evidence>
<dbReference type="PANTHER" id="PTHR11005">
    <property type="entry name" value="LYSOSOMAL ACID LIPASE-RELATED"/>
    <property type="match status" value="1"/>
</dbReference>
<dbReference type="OMA" id="CEICANM"/>
<evidence type="ECO:0000313" key="10">
    <source>
        <dbReference type="EMBL" id="ODM88619.1"/>
    </source>
</evidence>
<dbReference type="OrthoDB" id="9974421at2759"/>
<dbReference type="GO" id="GO:0016042">
    <property type="term" value="P:lipid catabolic process"/>
    <property type="evidence" value="ECO:0007669"/>
    <property type="project" value="UniProtKB-KW"/>
</dbReference>
<keyword evidence="3 7" id="KW-0378">Hydrolase</keyword>
<evidence type="ECO:0000256" key="7">
    <source>
        <dbReference type="PIRNR" id="PIRNR000862"/>
    </source>
</evidence>
<name>A0A1D2M6L7_ORCCI</name>
<feature type="domain" description="Partial AB-hydrolase lipase" evidence="9">
    <location>
        <begin position="38"/>
        <end position="96"/>
    </location>
</feature>
<feature type="active site" description="Nucleophile" evidence="8">
    <location>
        <position position="174"/>
    </location>
</feature>
<evidence type="ECO:0000259" key="9">
    <source>
        <dbReference type="Pfam" id="PF04083"/>
    </source>
</evidence>
<evidence type="ECO:0000256" key="6">
    <source>
        <dbReference type="ARBA" id="ARBA00023180"/>
    </source>
</evidence>
<dbReference type="Proteomes" id="UP000094527">
    <property type="component" value="Unassembled WGS sequence"/>
</dbReference>
<keyword evidence="5" id="KW-0443">Lipid metabolism</keyword>
<dbReference type="Gene3D" id="3.40.50.1820">
    <property type="entry name" value="alpha/beta hydrolase"/>
    <property type="match status" value="1"/>
</dbReference>
<feature type="active site" description="Charge relay system" evidence="8">
    <location>
        <position position="334"/>
    </location>
</feature>
<evidence type="ECO:0000256" key="2">
    <source>
        <dbReference type="ARBA" id="ARBA00022729"/>
    </source>
</evidence>
<dbReference type="PIRSF" id="PIRSF000862">
    <property type="entry name" value="Steryl_ester_lip"/>
    <property type="match status" value="1"/>
</dbReference>
<dbReference type="InterPro" id="IPR006693">
    <property type="entry name" value="AB_hydrolase_lipase"/>
</dbReference>
<dbReference type="SUPFAM" id="SSF53474">
    <property type="entry name" value="alpha/beta-Hydrolases"/>
    <property type="match status" value="1"/>
</dbReference>
<comment type="caution">
    <text evidence="10">The sequence shown here is derived from an EMBL/GenBank/DDBJ whole genome shotgun (WGS) entry which is preliminary data.</text>
</comment>
<dbReference type="GO" id="GO:0016788">
    <property type="term" value="F:hydrolase activity, acting on ester bonds"/>
    <property type="evidence" value="ECO:0007669"/>
    <property type="project" value="InterPro"/>
</dbReference>
<dbReference type="AlphaFoldDB" id="A0A1D2M6L7"/>
<dbReference type="EMBL" id="LJIJ01003386">
    <property type="protein sequence ID" value="ODM88619.1"/>
    <property type="molecule type" value="Genomic_DNA"/>
</dbReference>
<evidence type="ECO:0000256" key="4">
    <source>
        <dbReference type="ARBA" id="ARBA00022963"/>
    </source>
</evidence>
<evidence type="ECO:0000256" key="1">
    <source>
        <dbReference type="ARBA" id="ARBA00010701"/>
    </source>
</evidence>
<dbReference type="FunFam" id="3.40.50.1820:FF:000057">
    <property type="entry name" value="Lipase"/>
    <property type="match status" value="1"/>
</dbReference>
<keyword evidence="11" id="KW-1185">Reference proteome</keyword>
<protein>
    <recommendedName>
        <fullName evidence="7">Lipase</fullName>
    </recommendedName>
</protein>
<keyword evidence="4 7" id="KW-0442">Lipid degradation</keyword>
<evidence type="ECO:0000313" key="11">
    <source>
        <dbReference type="Proteomes" id="UP000094527"/>
    </source>
</evidence>
<feature type="active site" description="Charge relay system" evidence="8">
    <location>
        <position position="367"/>
    </location>
</feature>
<keyword evidence="6" id="KW-0325">Glycoprotein</keyword>
<sequence>MKTHQPLQINDTIDPFACQRELAAASNVKDPEADKSIIQISEENGYTIQSHNVTTSDGYILTIFRISGGRISPPREGKPAVLVLHGWGNSCDSWIALPNDKNLGIHACGFWYDVWLGCHRGTSFSLGHTTLNSNTDVGFWDFSFHEMGLYDFPAMVDHVLLTSGNEKIFVIAHSQGAIAFLVAASEIPSLNKKIRAAYLMAPGAYLGSLAQFTGGRFSLRDTSILTSALGIGRLAICQPRAIRCGICDVYTLAPYYFNRAQTNYTNLPRMIAKLLDTVTFRSLIHFAQNARSCTFRQYDFGIIENLRKYRAAEPPAYNLSQIQTPMYMFWGEQDAMVTPPDIQRLANDLPPAALRAVIRVNDDTFEHMDFLVARDARVLVYEPLLAMMKEFADT</sequence>
<evidence type="ECO:0000256" key="3">
    <source>
        <dbReference type="ARBA" id="ARBA00022801"/>
    </source>
</evidence>
<proteinExistence type="inferred from homology"/>
<dbReference type="Pfam" id="PF04083">
    <property type="entry name" value="Abhydro_lipase"/>
    <property type="match status" value="1"/>
</dbReference>
<evidence type="ECO:0000256" key="8">
    <source>
        <dbReference type="PIRSR" id="PIRSR000862-1"/>
    </source>
</evidence>
<gene>
    <name evidence="10" type="ORF">Ocin01_18064</name>
</gene>
<dbReference type="InterPro" id="IPR029058">
    <property type="entry name" value="AB_hydrolase_fold"/>
</dbReference>
<keyword evidence="2" id="KW-0732">Signal</keyword>
<reference evidence="10 11" key="1">
    <citation type="journal article" date="2016" name="Genome Biol. Evol.">
        <title>Gene Family Evolution Reflects Adaptation to Soil Environmental Stressors in the Genome of the Collembolan Orchesella cincta.</title>
        <authorList>
            <person name="Faddeeva-Vakhrusheva A."/>
            <person name="Derks M.F."/>
            <person name="Anvar S.Y."/>
            <person name="Agamennone V."/>
            <person name="Suring W."/>
            <person name="Smit S."/>
            <person name="van Straalen N.M."/>
            <person name="Roelofs D."/>
        </authorList>
    </citation>
    <scope>NUCLEOTIDE SEQUENCE [LARGE SCALE GENOMIC DNA]</scope>
    <source>
        <tissue evidence="10">Mixed pool</tissue>
    </source>
</reference>
<organism evidence="10 11">
    <name type="scientific">Orchesella cincta</name>
    <name type="common">Springtail</name>
    <name type="synonym">Podura cincta</name>
    <dbReference type="NCBI Taxonomy" id="48709"/>
    <lineage>
        <taxon>Eukaryota</taxon>
        <taxon>Metazoa</taxon>
        <taxon>Ecdysozoa</taxon>
        <taxon>Arthropoda</taxon>
        <taxon>Hexapoda</taxon>
        <taxon>Collembola</taxon>
        <taxon>Entomobryomorpha</taxon>
        <taxon>Entomobryoidea</taxon>
        <taxon>Orchesellidae</taxon>
        <taxon>Orchesellinae</taxon>
        <taxon>Orchesella</taxon>
    </lineage>
</organism>
<accession>A0A1D2M6L7</accession>
<dbReference type="InterPro" id="IPR025483">
    <property type="entry name" value="Lipase_euk"/>
</dbReference>
<dbReference type="STRING" id="48709.A0A1D2M6L7"/>